<dbReference type="InterPro" id="IPR018515">
    <property type="entry name" value="Tuberin-type_domain"/>
</dbReference>
<evidence type="ECO:0000313" key="2">
    <source>
        <dbReference type="EnsemblMetazoa" id="PPAI010500-PA"/>
    </source>
</evidence>
<dbReference type="SUPFAM" id="SSF111347">
    <property type="entry name" value="Rap/Ran-GAP"/>
    <property type="match status" value="1"/>
</dbReference>
<organism evidence="2 3">
    <name type="scientific">Phlebotomus papatasi</name>
    <name type="common">Sandfly</name>
    <dbReference type="NCBI Taxonomy" id="29031"/>
    <lineage>
        <taxon>Eukaryota</taxon>
        <taxon>Metazoa</taxon>
        <taxon>Ecdysozoa</taxon>
        <taxon>Arthropoda</taxon>
        <taxon>Hexapoda</taxon>
        <taxon>Insecta</taxon>
        <taxon>Pterygota</taxon>
        <taxon>Neoptera</taxon>
        <taxon>Endopterygota</taxon>
        <taxon>Diptera</taxon>
        <taxon>Nematocera</taxon>
        <taxon>Psychodoidea</taxon>
        <taxon>Psychodidae</taxon>
        <taxon>Phlebotomus</taxon>
        <taxon>Phlebotomus</taxon>
    </lineage>
</organism>
<dbReference type="GO" id="GO:0030178">
    <property type="term" value="P:negative regulation of Wnt signaling pathway"/>
    <property type="evidence" value="ECO:0007669"/>
    <property type="project" value="TreeGrafter"/>
</dbReference>
<dbReference type="Pfam" id="PF03542">
    <property type="entry name" value="Tuberin"/>
    <property type="match status" value="2"/>
</dbReference>
<feature type="region of interest" description="Disordered" evidence="1">
    <location>
        <begin position="1302"/>
        <end position="1418"/>
    </location>
</feature>
<dbReference type="InterPro" id="IPR035974">
    <property type="entry name" value="Rap/Ran-GAP_sf"/>
</dbReference>
<keyword evidence="3" id="KW-1185">Reference proteome</keyword>
<name>A0A1B0DPR3_PHLPP</name>
<dbReference type="PANTHER" id="PTHR10063:SF0">
    <property type="entry name" value="TUBERIN"/>
    <property type="match status" value="1"/>
</dbReference>
<dbReference type="EMBL" id="AJVK01001590">
    <property type="status" value="NOT_ANNOTATED_CDS"/>
    <property type="molecule type" value="Genomic_DNA"/>
</dbReference>
<dbReference type="InterPro" id="IPR000331">
    <property type="entry name" value="Rap/Ran_GAP_dom"/>
</dbReference>
<feature type="region of interest" description="Disordered" evidence="1">
    <location>
        <begin position="2117"/>
        <end position="2163"/>
    </location>
</feature>
<dbReference type="Pfam" id="PF11864">
    <property type="entry name" value="DUF3384"/>
    <property type="match status" value="1"/>
</dbReference>
<feature type="compositionally biased region" description="Gly residues" evidence="1">
    <location>
        <begin position="2123"/>
        <end position="2144"/>
    </location>
</feature>
<feature type="compositionally biased region" description="Low complexity" evidence="1">
    <location>
        <begin position="1832"/>
        <end position="1843"/>
    </location>
</feature>
<dbReference type="VEuPathDB" id="VectorBase:PPAPM1_007720"/>
<proteinExistence type="predicted"/>
<accession>A0A1B0DPR3</accession>
<dbReference type="PANTHER" id="PTHR10063">
    <property type="entry name" value="TUBERIN"/>
    <property type="match status" value="1"/>
</dbReference>
<feature type="compositionally biased region" description="Polar residues" evidence="1">
    <location>
        <begin position="1373"/>
        <end position="1392"/>
    </location>
</feature>
<feature type="region of interest" description="Disordered" evidence="1">
    <location>
        <begin position="1822"/>
        <end position="1853"/>
    </location>
</feature>
<feature type="region of interest" description="Disordered" evidence="1">
    <location>
        <begin position="1700"/>
        <end position="1757"/>
    </location>
</feature>
<dbReference type="GO" id="GO:0051726">
    <property type="term" value="P:regulation of cell cycle"/>
    <property type="evidence" value="ECO:0007669"/>
    <property type="project" value="TreeGrafter"/>
</dbReference>
<dbReference type="GO" id="GO:0051898">
    <property type="term" value="P:negative regulation of phosphatidylinositol 3-kinase/protein kinase B signal transduction"/>
    <property type="evidence" value="ECO:0007669"/>
    <property type="project" value="TreeGrafter"/>
</dbReference>
<dbReference type="InterPro" id="IPR027107">
    <property type="entry name" value="Tuberin/Ral-act_asu"/>
</dbReference>
<dbReference type="EMBL" id="AJVK01001589">
    <property type="status" value="NOT_ANNOTATED_CDS"/>
    <property type="molecule type" value="Genomic_DNA"/>
</dbReference>
<dbReference type="GO" id="GO:0033596">
    <property type="term" value="C:TSC1-TSC2 complex"/>
    <property type="evidence" value="ECO:0007669"/>
    <property type="project" value="TreeGrafter"/>
</dbReference>
<dbReference type="Proteomes" id="UP000092462">
    <property type="component" value="Unassembled WGS sequence"/>
</dbReference>
<dbReference type="GO" id="GO:0032007">
    <property type="term" value="P:negative regulation of TOR signaling"/>
    <property type="evidence" value="ECO:0007669"/>
    <property type="project" value="TreeGrafter"/>
</dbReference>
<dbReference type="Pfam" id="PF02145">
    <property type="entry name" value="Rap_GAP"/>
    <property type="match status" value="1"/>
</dbReference>
<feature type="region of interest" description="Disordered" evidence="1">
    <location>
        <begin position="1518"/>
        <end position="1655"/>
    </location>
</feature>
<reference evidence="2" key="1">
    <citation type="submission" date="2022-08" db="UniProtKB">
        <authorList>
            <consortium name="EnsemblMetazoa"/>
        </authorList>
    </citation>
    <scope>IDENTIFICATION</scope>
    <source>
        <strain evidence="2">Israel</strain>
    </source>
</reference>
<dbReference type="FunFam" id="3.40.50.11210:FF:000007">
    <property type="entry name" value="Tuberous sclerosis 2"/>
    <property type="match status" value="1"/>
</dbReference>
<feature type="compositionally biased region" description="Polar residues" evidence="1">
    <location>
        <begin position="1538"/>
        <end position="1548"/>
    </location>
</feature>
<dbReference type="EnsemblMetazoa" id="PPAI010500-RA">
    <property type="protein sequence ID" value="PPAI010500-PA"/>
    <property type="gene ID" value="PPAI010500"/>
</dbReference>
<dbReference type="InterPro" id="IPR024584">
    <property type="entry name" value="Tuberin_N"/>
</dbReference>
<feature type="compositionally biased region" description="Low complexity" evidence="1">
    <location>
        <begin position="1331"/>
        <end position="1366"/>
    </location>
</feature>
<feature type="compositionally biased region" description="Basic and acidic residues" evidence="1">
    <location>
        <begin position="1822"/>
        <end position="1831"/>
    </location>
</feature>
<feature type="compositionally biased region" description="Low complexity" evidence="1">
    <location>
        <begin position="1397"/>
        <end position="1406"/>
    </location>
</feature>
<protein>
    <submittedName>
        <fullName evidence="2">Uncharacterized protein</fullName>
    </submittedName>
</protein>
<sequence>MSKETRIQKLKQFFKSAKVSGGGLQQQTDFFLLTPEIERELRPETPVNQRCKILRELGDDLKKCRLEDCSLQKLWELTSDLIVANRPPEQRQTAFAFYKKLISSQFLNLNLMRAQFFRVIQNHSVPEDIGHRLELLRALTDDGKDITHFEAEIGRFMVQWCQAIVDAQLMETYLDILINMIKYNAAYLDNEVTVGIVKQSCFLSCCLEDTRTVLQCLTVLETIMSYAIFPFETLSLCIVALCKTVNREAFCQTSWKIMRTLLGTDLGFEVALSIQRLIQRSGPELTEPAWDTLCQIMEALADNMAHYEKNGVQRNNSVSIIFHETLNDVEGKLRRHEINANSDMIYNLIEKVADERSETSVFNLIEYRANRISAARPKWLQALSVFMERFYRQNRKTNIRVKAIVALIHIMDINRAAYEEEILERIVIPNFINIHQESDVVVRSAAAKLLIDLTFHCDSKRCLELLDIVEKLMNRPFDMHDPMVRLNEADIQDLLVLVEGLIRTFLVKLYRLPSIHAIRIFYLLVGHLEAHYENPRVFESVNVVRLQIFKWMLDARCNGNFQLGYPDQNGVLRFSHYLGIDAKQPLQISFQQQQQQQQQFPQDVTSTNSHFTAISIRRGCKAIVKCLETERDWAVVQLVLKELPNILQNKALIVGNDLESLARSLNKLYVNKSIVDNYIAVTGKPSLSEFHLLVLPAIAALITYHQHLVSGTLKNIIDVLKLGLFCRNPRVCVHALTIMTLEIPDTFIKYAPEVLLEMSKISNTQLVAIPVLEFLSSDPFHLVSSRPYIRPVRLVSARLGHPFVLSVSIRLVSSIRSSRSSRLVSSRLVSFRQSVRLVRLVSFIRSSRPSRLVHPFVPFVSSRQSFHPVRLVSSRPSVRLVRSSIHLVSSRLVNPFVRLVSSRSSVRPVHLVSARLVHPFVSSVSSRSSVRSVRSVRLVSSRQSVRPVRLVSSRSSIHAVHLVSVRLVHPFVLSASSRLVHPFVPSIPSRFVSSIRCPVRVDSSRLISSIRSSCPSRVVSSRSSVRLVRLLSSRLVHPFVLSVSTCLVLSRPSVRLVRLVSFIRSVRLVSSIRSSRPSRPSRLVHLFVPSLSSRLVHAFIQYMCFFAIALPYTNPYRYNHYTVSLAHHVIAAWFLKCRLCLRNTFVQYIMAGLESHIHMTFQEIKAKIQDQAKMDYTPMNEDSSNRKRSSSLTEQGSRKQRRGNVDFKPLVDDALYQFHMELAETCIDFMARYTYSSCSVMPKRMPSADFLLAGGQTVTWLIGHNLVTITTSGCFTSPVRNGLCDRCNLACKNSSNLRSEATSVSQELRDSATDLPPNKSAQESESCDFMSSTSSSSAATPFSAQQPQKFFRQSSSDGRYSSCSGSLEALSRRGSNPDTESSDGQVGSSLNKLENPISISSSGISIPQMTTPQSSVDRPRVPCACSCTGWAEVCIRRPTGCTSWVMRIQNQIGEDSYSNELPLHNLTSLFMPSIGGGVMGGDFLNSTPSPQVVTQPEEVHEKVQHPKMAELAKRRVVDEQETLQSQPSLPHDDKVPQSGASLTATTTGPIDIPKQLQKVNESGSFSDHDPDADDVAFQDNDSRSRNPVRRVNSSPEMSSNWRNPFLSGQKSGAGAGPGAQGPPQTSVEKAEHEEEPTVQTSVESGQQKKKSAYGKDMRVSCEAIPEEMAGSTPPSVVGSVTNEGGELMIEVTRAKGSLVAPGHLTSTGSLPEAAPGTQTVTPTESGSVTPRKQHSADDAVQPPVQPKIDPGSMSLKLPIDGQKVTAKPPQSPAPLSPRLLARNAANKIAGTSVGPFGSTGSYDSGAIGDLPRGRSKTISVVREHYSRDSRLRGATTTGTSSSAQRRDAPLSSVNRSGINPSFVLLQFYHTGQLQLNVTERPLRVDATNAKAIALLDLIPPFETHKIGVLYVGSGQCNNETEILKNRFGSFRYAEFLQKLGTLVSIRDAKEHNLYIDLDMADGQFTYIWQDDIVQVVYHVATLMPNKEQDPNCTEKKKHIGNDFVSIVYNESGEEYNLNTIKCQYNYASVIVEPLEMNSCRVYVRAKEDIKEYVAYSEPKIVSDSSAPLLARQLALHANLASLVSKSLKNKGQGPYASNWLERLRKIKRMRTKLLNESKTAAEGMGGSQQGGGAEQDKGGGGASGQDGATAKKSQMDDFTLYTL</sequence>
<dbReference type="EMBL" id="AJVK01001591">
    <property type="status" value="NOT_ANNOTATED_CDS"/>
    <property type="molecule type" value="Genomic_DNA"/>
</dbReference>
<feature type="region of interest" description="Disordered" evidence="1">
    <location>
        <begin position="1177"/>
        <end position="1203"/>
    </location>
</feature>
<evidence type="ECO:0000313" key="3">
    <source>
        <dbReference type="Proteomes" id="UP000092462"/>
    </source>
</evidence>
<dbReference type="VEuPathDB" id="VectorBase:PPAI010500"/>
<feature type="compositionally biased region" description="Polar residues" evidence="1">
    <location>
        <begin position="1407"/>
        <end position="1416"/>
    </location>
</feature>
<dbReference type="GO" id="GO:0046627">
    <property type="term" value="P:negative regulation of insulin receptor signaling pathway"/>
    <property type="evidence" value="ECO:0007669"/>
    <property type="project" value="TreeGrafter"/>
</dbReference>
<dbReference type="EMBL" id="AJVK01001592">
    <property type="status" value="NOT_ANNOTATED_CDS"/>
    <property type="molecule type" value="Genomic_DNA"/>
</dbReference>
<dbReference type="PROSITE" id="PS50085">
    <property type="entry name" value="RAPGAP"/>
    <property type="match status" value="1"/>
</dbReference>
<dbReference type="GO" id="GO:0051056">
    <property type="term" value="P:regulation of small GTPase mediated signal transduction"/>
    <property type="evidence" value="ECO:0007669"/>
    <property type="project" value="InterPro"/>
</dbReference>
<dbReference type="Gene3D" id="3.40.50.11210">
    <property type="entry name" value="Rap/Ran-GAP"/>
    <property type="match status" value="1"/>
</dbReference>
<feature type="compositionally biased region" description="Polar residues" evidence="1">
    <location>
        <begin position="1716"/>
        <end position="1730"/>
    </location>
</feature>
<dbReference type="SUPFAM" id="SSF48371">
    <property type="entry name" value="ARM repeat"/>
    <property type="match status" value="1"/>
</dbReference>
<evidence type="ECO:0000256" key="1">
    <source>
        <dbReference type="SAM" id="MobiDB-lite"/>
    </source>
</evidence>
<dbReference type="InterPro" id="IPR016024">
    <property type="entry name" value="ARM-type_fold"/>
</dbReference>
<dbReference type="GO" id="GO:0005634">
    <property type="term" value="C:nucleus"/>
    <property type="evidence" value="ECO:0007669"/>
    <property type="project" value="InterPro"/>
</dbReference>
<dbReference type="GO" id="GO:0005096">
    <property type="term" value="F:GTPase activator activity"/>
    <property type="evidence" value="ECO:0007669"/>
    <property type="project" value="InterPro"/>
</dbReference>